<organism evidence="3">
    <name type="scientific">Naegleria gruberi</name>
    <name type="common">Amoeba</name>
    <dbReference type="NCBI Taxonomy" id="5762"/>
    <lineage>
        <taxon>Eukaryota</taxon>
        <taxon>Discoba</taxon>
        <taxon>Heterolobosea</taxon>
        <taxon>Tetramitia</taxon>
        <taxon>Eutetramitia</taxon>
        <taxon>Vahlkampfiidae</taxon>
        <taxon>Naegleria</taxon>
    </lineage>
</organism>
<evidence type="ECO:0000313" key="3">
    <source>
        <dbReference type="Proteomes" id="UP000006671"/>
    </source>
</evidence>
<dbReference type="Proteomes" id="UP000006671">
    <property type="component" value="Unassembled WGS sequence"/>
</dbReference>
<keyword evidence="3" id="KW-1185">Reference proteome</keyword>
<reference evidence="2 3" key="1">
    <citation type="journal article" date="2010" name="Cell">
        <title>The genome of Naegleria gruberi illuminates early eukaryotic versatility.</title>
        <authorList>
            <person name="Fritz-Laylin L.K."/>
            <person name="Prochnik S.E."/>
            <person name="Ginger M.L."/>
            <person name="Dacks J.B."/>
            <person name="Carpenter M.L."/>
            <person name="Field M.C."/>
            <person name="Kuo A."/>
            <person name="Paredez A."/>
            <person name="Chapman J."/>
            <person name="Pham J."/>
            <person name="Shu S."/>
            <person name="Neupane R."/>
            <person name="Cipriano M."/>
            <person name="Mancuso J."/>
            <person name="Tu H."/>
            <person name="Salamov A."/>
            <person name="Lindquist E."/>
            <person name="Shapiro H."/>
            <person name="Lucas S."/>
            <person name="Grigoriev I.V."/>
            <person name="Cande W.Z."/>
            <person name="Fulton C."/>
            <person name="Rokhsar D.S."/>
            <person name="Dawson S.C."/>
        </authorList>
    </citation>
    <scope>NUCLEOTIDE SEQUENCE [LARGE SCALE GENOMIC DNA]</scope>
    <source>
        <strain evidence="2 3">NEG-M</strain>
    </source>
</reference>
<dbReference type="EMBL" id="GG738861">
    <property type="protein sequence ID" value="EFC45920.1"/>
    <property type="molecule type" value="Genomic_DNA"/>
</dbReference>
<proteinExistence type="predicted"/>
<dbReference type="AlphaFoldDB" id="D2VBJ9"/>
<protein>
    <submittedName>
        <fullName evidence="2">Predicted protein</fullName>
    </submittedName>
</protein>
<gene>
    <name evidence="2" type="ORF">NAEGRDRAFT_48220</name>
</gene>
<name>D2VBJ9_NAEGR</name>
<dbReference type="OrthoDB" id="10614270at2759"/>
<dbReference type="KEGG" id="ngr:NAEGRDRAFT_48220"/>
<feature type="region of interest" description="Disordered" evidence="1">
    <location>
        <begin position="113"/>
        <end position="209"/>
    </location>
</feature>
<sequence length="561" mass="65332">MTPIKNTTPTTGDESSPNIYENVSNSFNSERRNTNGSGVITNELGVKLLKLNRKILEPILKDLEIANLVFSSVNASTKKALKEFVFLKQKEQIERAQIKKMLEERNAQLLIDKKNRRRKVPNSIPLKQEQNSVKFEPPQIETPKPKQVEILPEPTPQPNRKSIPQKKATIAQNSTPAKKGTVSKTVNEKNKTPPVESNIPEKPKPVSNQKKKLEDILAMARKIRTREEEPATRTVVENEEKYVNIEPVQKQILNEETEPEEEPQNSIQQSEEEPKLSFVTIDERFQHFVSVLQSFNDVNERVEELSSKLSKKSGWHLIPPKHIHSKKTAATQPPKISMQNRYNSIITKCSKAKESFNDIEDFKNRFCFNEEEMKQLEKELLLNTKDKRKPEITSTSIIYSDIPNSYICRWLPKRVNKQTTQTIVPHRDLAKKFDKRRARFPCRLFNFKNKKELENIYLKRFEVQQLMLKNHLYQNIFKGDSNLLNYLPQLKEEGQEDVYYKLLRTLEGIIPCEALRNENRRNIINWKSFYHFLPSSNSCSNSLTEEDNSFIEDTEEPSDEE</sequence>
<dbReference type="GeneID" id="8859106"/>
<evidence type="ECO:0000313" key="2">
    <source>
        <dbReference type="EMBL" id="EFC45920.1"/>
    </source>
</evidence>
<accession>D2VBJ9</accession>
<dbReference type="InParanoid" id="D2VBJ9"/>
<evidence type="ECO:0000256" key="1">
    <source>
        <dbReference type="SAM" id="MobiDB-lite"/>
    </source>
</evidence>
<dbReference type="RefSeq" id="XP_002678664.1">
    <property type="nucleotide sequence ID" value="XM_002678618.1"/>
</dbReference>
<dbReference type="VEuPathDB" id="AmoebaDB:NAEGRDRAFT_48220"/>